<keyword evidence="2" id="KW-1185">Reference proteome</keyword>
<proteinExistence type="predicted"/>
<protein>
    <submittedName>
        <fullName evidence="1">Uncharacterized protein</fullName>
    </submittedName>
</protein>
<organism evidence="1 2">
    <name type="scientific">Rheinheimera baltica</name>
    <dbReference type="NCBI Taxonomy" id="67576"/>
    <lineage>
        <taxon>Bacteria</taxon>
        <taxon>Pseudomonadati</taxon>
        <taxon>Pseudomonadota</taxon>
        <taxon>Gammaproteobacteria</taxon>
        <taxon>Chromatiales</taxon>
        <taxon>Chromatiaceae</taxon>
        <taxon>Rheinheimera</taxon>
    </lineage>
</organism>
<evidence type="ECO:0000313" key="1">
    <source>
        <dbReference type="EMBL" id="MDP5134772.1"/>
    </source>
</evidence>
<dbReference type="RefSeq" id="WP_305973523.1">
    <property type="nucleotide sequence ID" value="NZ_JAPJDZ010000003.1"/>
</dbReference>
<dbReference type="EMBL" id="JAPJDZ010000003">
    <property type="protein sequence ID" value="MDP5134772.1"/>
    <property type="molecule type" value="Genomic_DNA"/>
</dbReference>
<comment type="caution">
    <text evidence="1">The sequence shown here is derived from an EMBL/GenBank/DDBJ whole genome shotgun (WGS) entry which is preliminary data.</text>
</comment>
<dbReference type="Proteomes" id="UP001231109">
    <property type="component" value="Unassembled WGS sequence"/>
</dbReference>
<reference evidence="1 2" key="1">
    <citation type="submission" date="2022-11" db="EMBL/GenBank/DDBJ databases">
        <title>Viruses from the air-sea interface of a natural surface slick.</title>
        <authorList>
            <person name="Rahlff J."/>
            <person name="Holmfeldt K."/>
        </authorList>
    </citation>
    <scope>NUCLEOTIDE SEQUENCE [LARGE SCALE GENOMIC DNA]</scope>
    <source>
        <strain evidence="1 2">SMS4</strain>
    </source>
</reference>
<accession>A0ABT9HUG6</accession>
<evidence type="ECO:0000313" key="2">
    <source>
        <dbReference type="Proteomes" id="UP001231109"/>
    </source>
</evidence>
<gene>
    <name evidence="1" type="ORF">ORJ04_02290</name>
</gene>
<sequence length="170" mass="19373">MVDEYLIQFLGENFANSNGDAAEKLPLWVDKNNASYSAYNAINEIKQAKFRFIHGHSKERDYNKKSNFLVSKAEVATRIGKTPQSIFHASAYSAHLSTYFDEVNETLLAAKNKKIEKKAHGLQHLTKEELKTKTKTAVEELTAIKQYNCEELYARLLGNMPLDVKRKFGL</sequence>
<name>A0ABT9HUG6_9GAMM</name>